<keyword evidence="4" id="KW-1185">Reference proteome</keyword>
<sequence>VSKDFVTSLTDEEKELCCFEKVANKEFENMEDSLDSMTASYTLLQMMYKTRGAVIDAKDKIIDSLESEAEEKDKIIANLKSEVKEKDRNISALKSAVKEKDKIIPAVSGKYQVPTELAANMVNTEPMSLVNPLGSIEGNVKFDQQYRRMKRKSLSPDFVEVGNNNKGGEGITEDMPASKKLRSGNCERLDKNNTITASNVNRICVDDEAKIGKLKLEKRQQVENEMLRKELRDKDEALEQSRELNNVLILKEHQQNNELQQIRKILIH</sequence>
<evidence type="ECO:0000256" key="1">
    <source>
        <dbReference type="SAM" id="Coils"/>
    </source>
</evidence>
<feature type="coiled-coil region" evidence="1">
    <location>
        <begin position="62"/>
        <end position="96"/>
    </location>
</feature>
<accession>A0AA41RQU8</accession>
<name>A0AA41RQU8_PAPNU</name>
<evidence type="ECO:0000256" key="2">
    <source>
        <dbReference type="SAM" id="MobiDB-lite"/>
    </source>
</evidence>
<evidence type="ECO:0000313" key="4">
    <source>
        <dbReference type="Proteomes" id="UP001177140"/>
    </source>
</evidence>
<evidence type="ECO:0000313" key="3">
    <source>
        <dbReference type="EMBL" id="MCL7025074.1"/>
    </source>
</evidence>
<gene>
    <name evidence="3" type="ORF">MKW94_012807</name>
</gene>
<feature type="non-terminal residue" evidence="3">
    <location>
        <position position="268"/>
    </location>
</feature>
<feature type="region of interest" description="Disordered" evidence="2">
    <location>
        <begin position="157"/>
        <end position="177"/>
    </location>
</feature>
<keyword evidence="1" id="KW-0175">Coiled coil</keyword>
<proteinExistence type="predicted"/>
<comment type="caution">
    <text evidence="3">The sequence shown here is derived from an EMBL/GenBank/DDBJ whole genome shotgun (WGS) entry which is preliminary data.</text>
</comment>
<reference evidence="3" key="1">
    <citation type="submission" date="2022-03" db="EMBL/GenBank/DDBJ databases">
        <title>A functionally conserved STORR gene fusion in Papaver species that diverged 16.8 million years ago.</title>
        <authorList>
            <person name="Catania T."/>
        </authorList>
    </citation>
    <scope>NUCLEOTIDE SEQUENCE</scope>
    <source>
        <strain evidence="3">S-191538</strain>
    </source>
</reference>
<dbReference type="Gene3D" id="1.20.5.730">
    <property type="entry name" value="Single helix bin"/>
    <property type="match status" value="1"/>
</dbReference>
<dbReference type="Proteomes" id="UP001177140">
    <property type="component" value="Unassembled WGS sequence"/>
</dbReference>
<dbReference type="EMBL" id="JAJJMA010041299">
    <property type="protein sequence ID" value="MCL7025074.1"/>
    <property type="molecule type" value="Genomic_DNA"/>
</dbReference>
<organism evidence="3 4">
    <name type="scientific">Papaver nudicaule</name>
    <name type="common">Iceland poppy</name>
    <dbReference type="NCBI Taxonomy" id="74823"/>
    <lineage>
        <taxon>Eukaryota</taxon>
        <taxon>Viridiplantae</taxon>
        <taxon>Streptophyta</taxon>
        <taxon>Embryophyta</taxon>
        <taxon>Tracheophyta</taxon>
        <taxon>Spermatophyta</taxon>
        <taxon>Magnoliopsida</taxon>
        <taxon>Ranunculales</taxon>
        <taxon>Papaveraceae</taxon>
        <taxon>Papaveroideae</taxon>
        <taxon>Papaver</taxon>
    </lineage>
</organism>
<dbReference type="AlphaFoldDB" id="A0AA41RQU8"/>
<protein>
    <submittedName>
        <fullName evidence="3">Uncharacterized protein</fullName>
    </submittedName>
</protein>
<feature type="non-terminal residue" evidence="3">
    <location>
        <position position="1"/>
    </location>
</feature>